<feature type="region of interest" description="Disordered" evidence="1">
    <location>
        <begin position="82"/>
        <end position="107"/>
    </location>
</feature>
<reference evidence="3 4" key="1">
    <citation type="submission" date="2018-12" db="EMBL/GenBank/DDBJ databases">
        <authorList>
            <person name="Tiukova I."/>
            <person name="Dainat J."/>
        </authorList>
    </citation>
    <scope>NUCLEOTIDE SEQUENCE [LARGE SCALE GENOMIC DNA]</scope>
</reference>
<protein>
    <submittedName>
        <fullName evidence="3">DEKNAAC105565</fullName>
    </submittedName>
</protein>
<name>A0A448YTZ8_BRENA</name>
<gene>
    <name evidence="3" type="ORF">BRENAR_LOCUS5117</name>
</gene>
<dbReference type="OrthoDB" id="1924287at2759"/>
<feature type="domain" description="DNA repair protein rhp7 treble clef" evidence="2">
    <location>
        <begin position="139"/>
        <end position="174"/>
    </location>
</feature>
<evidence type="ECO:0000259" key="2">
    <source>
        <dbReference type="Pfam" id="PF23550"/>
    </source>
</evidence>
<evidence type="ECO:0000256" key="1">
    <source>
        <dbReference type="SAM" id="MobiDB-lite"/>
    </source>
</evidence>
<evidence type="ECO:0000313" key="3">
    <source>
        <dbReference type="EMBL" id="VEU24389.1"/>
    </source>
</evidence>
<dbReference type="GO" id="GO:0031146">
    <property type="term" value="P:SCF-dependent proteasomal ubiquitin-dependent protein catabolic process"/>
    <property type="evidence" value="ECO:0007669"/>
    <property type="project" value="TreeGrafter"/>
</dbReference>
<accession>A0A448YTZ8</accession>
<dbReference type="SUPFAM" id="SSF52047">
    <property type="entry name" value="RNI-like"/>
    <property type="match status" value="1"/>
</dbReference>
<dbReference type="FunCoup" id="A0A448YTZ8">
    <property type="interactions" value="53"/>
</dbReference>
<sequence length="594" mass="67486">MPRRTRRQQNTAEDDGSVRGPSSALTSFLREQGINAESVRLRYEENTRREQEMAEMDEQLRQQQLDTVEEEGIGSTEGVSATVSVGLPDNLGLDSDEEVYEGDEEDGEVVRIRERARAKRRKVDGEDGDLDGSHDVGKNYCIECDKEFVVTVYSKKMEKYGRVGYLCPSCTKIAIRRERLIKRTEIEARKRRKKIAAALLDKQAYSIPSLQDFCVKIISDNINDVDLLGDIGTNNRQKICRILAKKRSLDSKTMQLFLDPSMKELEFWDCSKIDKAALNTIPSYCPKLESLTLNMCGHLHMDNLLYYGDKMTNLRYLNLNGPFLINNDVWQDFFDSKVGKNLTAFHLRNTHRFTSDSLVALLDNVGDRLEELTLSRLDGLDSKLVYDLLPHYLHSMRHLELSYPHKEDLVDDDMIVNLVANNGEHLETLILDGCSYLTDQFLVSGIKPFCPNLTKLSLNQLDQITDNGMTQLFTDWNINGGLMDLNLSRCVSLTDASIYKALEHSSQTLVELNLNSLSGISRKMFLRLSRNIRFPLLTSVDIGFVRSVDDSALAIWSRIAPRLSILEVYGNSRCTDKAIVRADLRIIGREADSI</sequence>
<keyword evidence="4" id="KW-1185">Reference proteome</keyword>
<dbReference type="PANTHER" id="PTHR13318">
    <property type="entry name" value="PARTNER OF PAIRED, ISOFORM B-RELATED"/>
    <property type="match status" value="1"/>
</dbReference>
<dbReference type="SMART" id="SM00367">
    <property type="entry name" value="LRR_CC"/>
    <property type="match status" value="5"/>
</dbReference>
<evidence type="ECO:0000313" key="4">
    <source>
        <dbReference type="Proteomes" id="UP000290900"/>
    </source>
</evidence>
<dbReference type="AlphaFoldDB" id="A0A448YTZ8"/>
<dbReference type="InterPro" id="IPR056451">
    <property type="entry name" value="Znf_Tbcl_Rhp7"/>
</dbReference>
<feature type="region of interest" description="Disordered" evidence="1">
    <location>
        <begin position="1"/>
        <end position="31"/>
    </location>
</feature>
<dbReference type="InterPro" id="IPR032675">
    <property type="entry name" value="LRR_dom_sf"/>
</dbReference>
<dbReference type="InParanoid" id="A0A448YTZ8"/>
<feature type="compositionally biased region" description="Acidic residues" evidence="1">
    <location>
        <begin position="94"/>
        <end position="107"/>
    </location>
</feature>
<proteinExistence type="predicted"/>
<dbReference type="InterPro" id="IPR006553">
    <property type="entry name" value="Leu-rich_rpt_Cys-con_subtyp"/>
</dbReference>
<organism evidence="3 4">
    <name type="scientific">Brettanomyces naardenensis</name>
    <name type="common">Yeast</name>
    <dbReference type="NCBI Taxonomy" id="13370"/>
    <lineage>
        <taxon>Eukaryota</taxon>
        <taxon>Fungi</taxon>
        <taxon>Dikarya</taxon>
        <taxon>Ascomycota</taxon>
        <taxon>Saccharomycotina</taxon>
        <taxon>Pichiomycetes</taxon>
        <taxon>Pichiales</taxon>
        <taxon>Pichiaceae</taxon>
        <taxon>Brettanomyces</taxon>
    </lineage>
</organism>
<dbReference type="Gene3D" id="3.80.10.10">
    <property type="entry name" value="Ribonuclease Inhibitor"/>
    <property type="match status" value="3"/>
</dbReference>
<dbReference type="Pfam" id="PF23550">
    <property type="entry name" value="zf_Tbcl_Rhp7"/>
    <property type="match status" value="1"/>
</dbReference>
<dbReference type="STRING" id="13370.A0A448YTZ8"/>
<dbReference type="PANTHER" id="PTHR13318:SF190">
    <property type="entry name" value="PARTNER OF PAIRED, ISOFORM B"/>
    <property type="match status" value="1"/>
</dbReference>
<dbReference type="EMBL" id="CAACVR010000076">
    <property type="protein sequence ID" value="VEU24389.1"/>
    <property type="molecule type" value="Genomic_DNA"/>
</dbReference>
<dbReference type="Proteomes" id="UP000290900">
    <property type="component" value="Unassembled WGS sequence"/>
</dbReference>
<dbReference type="GO" id="GO:0019005">
    <property type="term" value="C:SCF ubiquitin ligase complex"/>
    <property type="evidence" value="ECO:0007669"/>
    <property type="project" value="TreeGrafter"/>
</dbReference>